<keyword evidence="12 14" id="KW-0472">Membrane</keyword>
<comment type="cofactor">
    <cofactor evidence="14 15">
        <name>heme b</name>
        <dbReference type="ChEBI" id="CHEBI:60344"/>
    </cofactor>
    <text evidence="14 15">Binds 1 heme b (iron(II)-protoporphyrin IX) group per subunit.</text>
</comment>
<evidence type="ECO:0000313" key="17">
    <source>
        <dbReference type="Proteomes" id="UP001596303"/>
    </source>
</evidence>
<evidence type="ECO:0000256" key="9">
    <source>
        <dbReference type="ARBA" id="ARBA00022989"/>
    </source>
</evidence>
<feature type="transmembrane region" description="Helical" evidence="14">
    <location>
        <begin position="85"/>
        <end position="104"/>
    </location>
</feature>
<comment type="similarity">
    <text evidence="3 14 15">Belongs to the HemJ family.</text>
</comment>
<comment type="subunit">
    <text evidence="14">Homodimer.</text>
</comment>
<gene>
    <name evidence="16" type="ORF">ACFQDM_08215</name>
</gene>
<organism evidence="16 17">
    <name type="scientific">Ponticaulis profundi</name>
    <dbReference type="NCBI Taxonomy" id="2665222"/>
    <lineage>
        <taxon>Bacteria</taxon>
        <taxon>Pseudomonadati</taxon>
        <taxon>Pseudomonadota</taxon>
        <taxon>Alphaproteobacteria</taxon>
        <taxon>Hyphomonadales</taxon>
        <taxon>Hyphomonadaceae</taxon>
        <taxon>Ponticaulis</taxon>
    </lineage>
</organism>
<feature type="binding site" description="axial binding residue" evidence="14">
    <location>
        <position position="87"/>
    </location>
    <ligand>
        <name>heme</name>
        <dbReference type="ChEBI" id="CHEBI:30413"/>
    </ligand>
    <ligandPart>
        <name>Fe</name>
        <dbReference type="ChEBI" id="CHEBI:18248"/>
    </ligandPart>
</feature>
<keyword evidence="5 14" id="KW-1003">Cell membrane</keyword>
<keyword evidence="11 14" id="KW-0408">Iron</keyword>
<keyword evidence="9 14" id="KW-1133">Transmembrane helix</keyword>
<sequence>MLFEWIRALHIISVIAWMAGMLMLPRLIVYRIESVPGGETDQTMDKAIRRLRMIILNPAMVLTWVFGLTLIALQWPGIMSQGWMHLKLAMVLGISAMHGVFVGMSKKVHTEKQPKAKTLRMLNELPFIFAIIAVIAVVVQPFS</sequence>
<feature type="transmembrane region" description="Helical" evidence="14">
    <location>
        <begin position="54"/>
        <end position="73"/>
    </location>
</feature>
<keyword evidence="6 14" id="KW-0349">Heme</keyword>
<dbReference type="InterPro" id="IPR005265">
    <property type="entry name" value="HemJ-like"/>
</dbReference>
<dbReference type="Pfam" id="PF03653">
    <property type="entry name" value="UPF0093"/>
    <property type="match status" value="1"/>
</dbReference>
<keyword evidence="17" id="KW-1185">Reference proteome</keyword>
<evidence type="ECO:0000256" key="4">
    <source>
        <dbReference type="ARBA" id="ARBA00017504"/>
    </source>
</evidence>
<reference evidence="17" key="1">
    <citation type="journal article" date="2019" name="Int. J. Syst. Evol. Microbiol.">
        <title>The Global Catalogue of Microorganisms (GCM) 10K type strain sequencing project: providing services to taxonomists for standard genome sequencing and annotation.</title>
        <authorList>
            <consortium name="The Broad Institute Genomics Platform"/>
            <consortium name="The Broad Institute Genome Sequencing Center for Infectious Disease"/>
            <person name="Wu L."/>
            <person name="Ma J."/>
        </authorList>
    </citation>
    <scope>NUCLEOTIDE SEQUENCE [LARGE SCALE GENOMIC DNA]</scope>
    <source>
        <strain evidence="17">CGMCC-1.15741</strain>
    </source>
</reference>
<evidence type="ECO:0000256" key="11">
    <source>
        <dbReference type="ARBA" id="ARBA00023004"/>
    </source>
</evidence>
<evidence type="ECO:0000256" key="7">
    <source>
        <dbReference type="ARBA" id="ARBA00022692"/>
    </source>
</evidence>
<comment type="caution">
    <text evidence="16">The sequence shown here is derived from an EMBL/GenBank/DDBJ whole genome shotgun (WGS) entry which is preliminary data.</text>
</comment>
<evidence type="ECO:0000256" key="8">
    <source>
        <dbReference type="ARBA" id="ARBA00022723"/>
    </source>
</evidence>
<evidence type="ECO:0000256" key="3">
    <source>
        <dbReference type="ARBA" id="ARBA00006501"/>
    </source>
</evidence>
<evidence type="ECO:0000256" key="13">
    <source>
        <dbReference type="ARBA" id="ARBA00048390"/>
    </source>
</evidence>
<dbReference type="Proteomes" id="UP001596303">
    <property type="component" value="Unassembled WGS sequence"/>
</dbReference>
<dbReference type="EMBL" id="JBHSSW010000009">
    <property type="protein sequence ID" value="MFC6198059.1"/>
    <property type="molecule type" value="Genomic_DNA"/>
</dbReference>
<comment type="pathway">
    <text evidence="2 14 15">Porphyrin-containing compound metabolism; protoporphyrin-IX biosynthesis; protoporphyrin-IX from protoporphyrinogen-IX: step 1/1.</text>
</comment>
<dbReference type="PANTHER" id="PTHR40255">
    <property type="entry name" value="UPF0093 MEMBRANE PROTEIN SLR1790"/>
    <property type="match status" value="1"/>
</dbReference>
<dbReference type="RefSeq" id="WP_377377884.1">
    <property type="nucleotide sequence ID" value="NZ_JBHSSW010000009.1"/>
</dbReference>
<dbReference type="EC" id="1.3.99.-" evidence="14 15"/>
<comment type="function">
    <text evidence="14 15">Catalyzes the oxidation of protoporphyrinogen IX to protoporphyrin IX.</text>
</comment>
<feature type="transmembrane region" description="Helical" evidence="14">
    <location>
        <begin position="6"/>
        <end position="24"/>
    </location>
</feature>
<dbReference type="PANTHER" id="PTHR40255:SF1">
    <property type="entry name" value="PROTOPORPHYRINOGEN IX OXIDASE"/>
    <property type="match status" value="1"/>
</dbReference>
<evidence type="ECO:0000256" key="12">
    <source>
        <dbReference type="ARBA" id="ARBA00023136"/>
    </source>
</evidence>
<evidence type="ECO:0000256" key="1">
    <source>
        <dbReference type="ARBA" id="ARBA00004651"/>
    </source>
</evidence>
<accession>A0ABW1S958</accession>
<evidence type="ECO:0000256" key="2">
    <source>
        <dbReference type="ARBA" id="ARBA00005073"/>
    </source>
</evidence>
<dbReference type="PIRSF" id="PIRSF004638">
    <property type="entry name" value="UCP004638"/>
    <property type="match status" value="1"/>
</dbReference>
<keyword evidence="10 14" id="KW-0560">Oxidoreductase</keyword>
<evidence type="ECO:0000256" key="10">
    <source>
        <dbReference type="ARBA" id="ARBA00023002"/>
    </source>
</evidence>
<protein>
    <recommendedName>
        <fullName evidence="4 14">Protoporphyrinogen IX oxidase</fullName>
        <shortName evidence="14">PPO</shortName>
        <ecNumber evidence="14 15">1.3.99.-</ecNumber>
    </recommendedName>
</protein>
<proteinExistence type="inferred from homology"/>
<comment type="catalytic activity">
    <reaction evidence="13 14 15">
        <text>protoporphyrinogen IX + 3 A = protoporphyrin IX + 3 AH2</text>
        <dbReference type="Rhea" id="RHEA:62000"/>
        <dbReference type="ChEBI" id="CHEBI:13193"/>
        <dbReference type="ChEBI" id="CHEBI:17499"/>
        <dbReference type="ChEBI" id="CHEBI:57306"/>
        <dbReference type="ChEBI" id="CHEBI:57307"/>
    </reaction>
</comment>
<name>A0ABW1S958_9PROT</name>
<evidence type="ECO:0000256" key="5">
    <source>
        <dbReference type="ARBA" id="ARBA00022475"/>
    </source>
</evidence>
<dbReference type="HAMAP" id="MF_02239">
    <property type="entry name" value="HemJ"/>
    <property type="match status" value="1"/>
</dbReference>
<evidence type="ECO:0000256" key="14">
    <source>
        <dbReference type="HAMAP-Rule" id="MF_02239"/>
    </source>
</evidence>
<evidence type="ECO:0000256" key="15">
    <source>
        <dbReference type="PIRNR" id="PIRNR004638"/>
    </source>
</evidence>
<keyword evidence="8 14" id="KW-0479">Metal-binding</keyword>
<feature type="binding site" description="axial binding residue" evidence="14">
    <location>
        <position position="10"/>
    </location>
    <ligand>
        <name>heme</name>
        <dbReference type="ChEBI" id="CHEBI:30413"/>
    </ligand>
    <ligandPart>
        <name>Fe</name>
        <dbReference type="ChEBI" id="CHEBI:18248"/>
    </ligandPart>
</feature>
<evidence type="ECO:0000256" key="6">
    <source>
        <dbReference type="ARBA" id="ARBA00022617"/>
    </source>
</evidence>
<keyword evidence="7 14" id="KW-0812">Transmembrane</keyword>
<feature type="transmembrane region" description="Helical" evidence="14">
    <location>
        <begin position="125"/>
        <end position="142"/>
    </location>
</feature>
<comment type="subcellular location">
    <subcellularLocation>
        <location evidence="1 14">Cell membrane</location>
        <topology evidence="1 14">Multi-pass membrane protein</topology>
    </subcellularLocation>
</comment>
<evidence type="ECO:0000313" key="16">
    <source>
        <dbReference type="EMBL" id="MFC6198059.1"/>
    </source>
</evidence>